<feature type="region of interest" description="Disordered" evidence="1">
    <location>
        <begin position="98"/>
        <end position="125"/>
    </location>
</feature>
<comment type="caution">
    <text evidence="2">The sequence shown here is derived from an EMBL/GenBank/DDBJ whole genome shotgun (WGS) entry which is preliminary data.</text>
</comment>
<protein>
    <submittedName>
        <fullName evidence="2">Uncharacterized protein</fullName>
    </submittedName>
</protein>
<dbReference type="Proteomes" id="UP000324222">
    <property type="component" value="Unassembled WGS sequence"/>
</dbReference>
<evidence type="ECO:0000313" key="3">
    <source>
        <dbReference type="Proteomes" id="UP000324222"/>
    </source>
</evidence>
<accession>A0A5B7HSU9</accession>
<keyword evidence="3" id="KW-1185">Reference proteome</keyword>
<gene>
    <name evidence="2" type="ORF">E2C01_066628</name>
</gene>
<evidence type="ECO:0000256" key="1">
    <source>
        <dbReference type="SAM" id="MobiDB-lite"/>
    </source>
</evidence>
<dbReference type="EMBL" id="VSRR010034539">
    <property type="protein sequence ID" value="MPC72327.1"/>
    <property type="molecule type" value="Genomic_DNA"/>
</dbReference>
<name>A0A5B7HSU9_PORTR</name>
<sequence>MAASRSAGKIITKNIVTIPDMGITEDVGSHIRTHHTTTVTTYLVTKPHVPLTSNKKLFPPSPIAQEWPVHSAGDSERIKRHSTNFLISRYNIIHQPPAARGASPPLQQGKNATTTTAIPTNPPTPLLASTPPHARHLAVTHHPLPHSFTRY</sequence>
<evidence type="ECO:0000313" key="2">
    <source>
        <dbReference type="EMBL" id="MPC72327.1"/>
    </source>
</evidence>
<organism evidence="2 3">
    <name type="scientific">Portunus trituberculatus</name>
    <name type="common">Swimming crab</name>
    <name type="synonym">Neptunus trituberculatus</name>
    <dbReference type="NCBI Taxonomy" id="210409"/>
    <lineage>
        <taxon>Eukaryota</taxon>
        <taxon>Metazoa</taxon>
        <taxon>Ecdysozoa</taxon>
        <taxon>Arthropoda</taxon>
        <taxon>Crustacea</taxon>
        <taxon>Multicrustacea</taxon>
        <taxon>Malacostraca</taxon>
        <taxon>Eumalacostraca</taxon>
        <taxon>Eucarida</taxon>
        <taxon>Decapoda</taxon>
        <taxon>Pleocyemata</taxon>
        <taxon>Brachyura</taxon>
        <taxon>Eubrachyura</taxon>
        <taxon>Portunoidea</taxon>
        <taxon>Portunidae</taxon>
        <taxon>Portuninae</taxon>
        <taxon>Portunus</taxon>
    </lineage>
</organism>
<proteinExistence type="predicted"/>
<dbReference type="AlphaFoldDB" id="A0A5B7HSU9"/>
<reference evidence="2 3" key="1">
    <citation type="submission" date="2019-05" db="EMBL/GenBank/DDBJ databases">
        <title>Another draft genome of Portunus trituberculatus and its Hox gene families provides insights of decapod evolution.</title>
        <authorList>
            <person name="Jeong J.-H."/>
            <person name="Song I."/>
            <person name="Kim S."/>
            <person name="Choi T."/>
            <person name="Kim D."/>
            <person name="Ryu S."/>
            <person name="Kim W."/>
        </authorList>
    </citation>
    <scope>NUCLEOTIDE SEQUENCE [LARGE SCALE GENOMIC DNA]</scope>
    <source>
        <tissue evidence="2">Muscle</tissue>
    </source>
</reference>